<comment type="caution">
    <text evidence="3">The sequence shown here is derived from an EMBL/GenBank/DDBJ whole genome shotgun (WGS) entry which is preliminary data.</text>
</comment>
<dbReference type="InterPro" id="IPR038157">
    <property type="entry name" value="FeoA_core_dom"/>
</dbReference>
<evidence type="ECO:0000313" key="3">
    <source>
        <dbReference type="EMBL" id="EFW23409.1"/>
    </source>
</evidence>
<keyword evidence="4" id="KW-1185">Reference proteome</keyword>
<dbReference type="InterPro" id="IPR007167">
    <property type="entry name" value="Fe-transptr_FeoA-like"/>
</dbReference>
<evidence type="ECO:0000259" key="2">
    <source>
        <dbReference type="SMART" id="SM00899"/>
    </source>
</evidence>
<dbReference type="Pfam" id="PF04023">
    <property type="entry name" value="FeoA"/>
    <property type="match status" value="1"/>
</dbReference>
<dbReference type="eggNOG" id="COG1918">
    <property type="taxonomic scope" value="Bacteria"/>
</dbReference>
<dbReference type="PANTHER" id="PTHR43151">
    <property type="entry name" value="FEOA FAMILY PROTEIN"/>
    <property type="match status" value="1"/>
</dbReference>
<dbReference type="Gene3D" id="2.30.30.90">
    <property type="match status" value="1"/>
</dbReference>
<dbReference type="OrthoDB" id="5984at2"/>
<evidence type="ECO:0000256" key="1">
    <source>
        <dbReference type="ARBA" id="ARBA00023004"/>
    </source>
</evidence>
<dbReference type="EMBL" id="AECQ01000066">
    <property type="protein sequence ID" value="EFW23409.1"/>
    <property type="molecule type" value="Genomic_DNA"/>
</dbReference>
<proteinExistence type="predicted"/>
<dbReference type="AlphaFoldDB" id="E7MR86"/>
<organism evidence="3 4">
    <name type="scientific">Solobacterium moorei F0204</name>
    <dbReference type="NCBI Taxonomy" id="706433"/>
    <lineage>
        <taxon>Bacteria</taxon>
        <taxon>Bacillati</taxon>
        <taxon>Bacillota</taxon>
        <taxon>Erysipelotrichia</taxon>
        <taxon>Erysipelotrichales</taxon>
        <taxon>Erysipelotrichaceae</taxon>
        <taxon>Solobacterium</taxon>
    </lineage>
</organism>
<evidence type="ECO:0000313" key="4">
    <source>
        <dbReference type="Proteomes" id="UP000004097"/>
    </source>
</evidence>
<dbReference type="InterPro" id="IPR008988">
    <property type="entry name" value="Transcriptional_repressor_C"/>
</dbReference>
<dbReference type="Proteomes" id="UP000004097">
    <property type="component" value="Unassembled WGS sequence"/>
</dbReference>
<name>E7MR86_9FIRM</name>
<sequence>MMPLALGVIGQEYKIVKIGGSAEVKQHLADLGFVVGGSATVVSEVGGNLIVNVKETRIAIGKEMAMKVMI</sequence>
<dbReference type="HOGENOM" id="CLU_150646_6_0_9"/>
<keyword evidence="1" id="KW-0408">Iron</keyword>
<protein>
    <submittedName>
        <fullName evidence="3">FeoA domain protein</fullName>
    </submittedName>
</protein>
<feature type="domain" description="Ferrous iron transporter FeoA-like" evidence="2">
    <location>
        <begin position="2"/>
        <end position="70"/>
    </location>
</feature>
<accession>E7MR86</accession>
<gene>
    <name evidence="3" type="ORF">HMPREF9430_02077</name>
</gene>
<dbReference type="PANTHER" id="PTHR43151:SF1">
    <property type="entry name" value="SSR2333 PROTEIN"/>
    <property type="match status" value="1"/>
</dbReference>
<dbReference type="GO" id="GO:0046914">
    <property type="term" value="F:transition metal ion binding"/>
    <property type="evidence" value="ECO:0007669"/>
    <property type="project" value="InterPro"/>
</dbReference>
<dbReference type="RefSeq" id="WP_006526873.1">
    <property type="nucleotide sequence ID" value="NZ_GL637674.2"/>
</dbReference>
<reference evidence="3 4" key="1">
    <citation type="submission" date="2010-08" db="EMBL/GenBank/DDBJ databases">
        <authorList>
            <person name="Weinstock G."/>
            <person name="Sodergren E."/>
            <person name="Clifton S."/>
            <person name="Fulton L."/>
            <person name="Fulton B."/>
            <person name="Courtney L."/>
            <person name="Fronick C."/>
            <person name="Harrison M."/>
            <person name="Strong C."/>
            <person name="Farmer C."/>
            <person name="Delahaunty K."/>
            <person name="Markovic C."/>
            <person name="Hall O."/>
            <person name="Minx P."/>
            <person name="Tomlinson C."/>
            <person name="Mitreva M."/>
            <person name="Hou S."/>
            <person name="Chen J."/>
            <person name="Wollam A."/>
            <person name="Pepin K.H."/>
            <person name="Johnson M."/>
            <person name="Bhonagiri V."/>
            <person name="Zhang X."/>
            <person name="Suruliraj S."/>
            <person name="Warren W."/>
            <person name="Chinwalla A."/>
            <person name="Mardis E.R."/>
            <person name="Wilson R.K."/>
        </authorList>
    </citation>
    <scope>NUCLEOTIDE SEQUENCE [LARGE SCALE GENOMIC DNA]</scope>
    <source>
        <strain evidence="3 4">F0204</strain>
    </source>
</reference>
<dbReference type="STRING" id="706433.HMPREF9430_02077"/>
<dbReference type="SUPFAM" id="SSF50037">
    <property type="entry name" value="C-terminal domain of transcriptional repressors"/>
    <property type="match status" value="1"/>
</dbReference>
<dbReference type="SMART" id="SM00899">
    <property type="entry name" value="FeoA"/>
    <property type="match status" value="1"/>
</dbReference>
<dbReference type="InterPro" id="IPR053184">
    <property type="entry name" value="FeoA-like"/>
</dbReference>